<sequence>MEQHLDRSRIWKSKHRVMTRYGRFHLLFSAVSTETPLYATVYARVRLVWDREMAGCKVHDRT</sequence>
<reference evidence="3" key="2">
    <citation type="submission" date="2015-01" db="EMBL/GenBank/DDBJ databases">
        <title>Evolutionary Origins and Diversification of the Mycorrhizal Mutualists.</title>
        <authorList>
            <consortium name="DOE Joint Genome Institute"/>
            <consortium name="Mycorrhizal Genomics Consortium"/>
            <person name="Kohler A."/>
            <person name="Kuo A."/>
            <person name="Nagy L.G."/>
            <person name="Floudas D."/>
            <person name="Copeland A."/>
            <person name="Barry K.W."/>
            <person name="Cichocki N."/>
            <person name="Veneault-Fourrey C."/>
            <person name="LaButti K."/>
            <person name="Lindquist E.A."/>
            <person name="Lipzen A."/>
            <person name="Lundell T."/>
            <person name="Morin E."/>
            <person name="Murat C."/>
            <person name="Riley R."/>
            <person name="Ohm R."/>
            <person name="Sun H."/>
            <person name="Tunlid A."/>
            <person name="Henrissat B."/>
            <person name="Grigoriev I.V."/>
            <person name="Hibbett D.S."/>
            <person name="Martin F."/>
        </authorList>
    </citation>
    <scope>NUCLEOTIDE SEQUENCE [LARGE SCALE GENOMIC DNA]</scope>
    <source>
        <strain evidence="3">UH-Slu-Lm8-n1</strain>
    </source>
</reference>
<reference evidence="2 3" key="1">
    <citation type="submission" date="2014-04" db="EMBL/GenBank/DDBJ databases">
        <authorList>
            <consortium name="DOE Joint Genome Institute"/>
            <person name="Kuo A."/>
            <person name="Ruytinx J."/>
            <person name="Rineau F."/>
            <person name="Colpaert J."/>
            <person name="Kohler A."/>
            <person name="Nagy L.G."/>
            <person name="Floudas D."/>
            <person name="Copeland A."/>
            <person name="Barry K.W."/>
            <person name="Cichocki N."/>
            <person name="Veneault-Fourrey C."/>
            <person name="LaButti K."/>
            <person name="Lindquist E.A."/>
            <person name="Lipzen A."/>
            <person name="Lundell T."/>
            <person name="Morin E."/>
            <person name="Murat C."/>
            <person name="Sun H."/>
            <person name="Tunlid A."/>
            <person name="Henrissat B."/>
            <person name="Grigoriev I.V."/>
            <person name="Hibbett D.S."/>
            <person name="Martin F."/>
            <person name="Nordberg H.P."/>
            <person name="Cantor M.N."/>
            <person name="Hua S.X."/>
        </authorList>
    </citation>
    <scope>NUCLEOTIDE SEQUENCE [LARGE SCALE GENOMIC DNA]</scope>
    <source>
        <strain evidence="2 3">UH-Slu-Lm8-n1</strain>
    </source>
</reference>
<feature type="transmembrane region" description="Helical" evidence="1">
    <location>
        <begin position="21"/>
        <end position="43"/>
    </location>
</feature>
<evidence type="ECO:0000313" key="2">
    <source>
        <dbReference type="EMBL" id="KIK47148.1"/>
    </source>
</evidence>
<keyword evidence="1" id="KW-0472">Membrane</keyword>
<keyword evidence="3" id="KW-1185">Reference proteome</keyword>
<dbReference type="HOGENOM" id="CLU_2905660_0_0_1"/>
<accession>A0A0D0BW23</accession>
<keyword evidence="1" id="KW-0812">Transmembrane</keyword>
<protein>
    <submittedName>
        <fullName evidence="2">Unplaced genomic scaffold CY34scaffold_19, whole genome shotgun sequence</fullName>
    </submittedName>
</protein>
<organism evidence="2 3">
    <name type="scientific">Suillus luteus UH-Slu-Lm8-n1</name>
    <dbReference type="NCBI Taxonomy" id="930992"/>
    <lineage>
        <taxon>Eukaryota</taxon>
        <taxon>Fungi</taxon>
        <taxon>Dikarya</taxon>
        <taxon>Basidiomycota</taxon>
        <taxon>Agaricomycotina</taxon>
        <taxon>Agaricomycetes</taxon>
        <taxon>Agaricomycetidae</taxon>
        <taxon>Boletales</taxon>
        <taxon>Suillineae</taxon>
        <taxon>Suillaceae</taxon>
        <taxon>Suillus</taxon>
    </lineage>
</organism>
<keyword evidence="1" id="KW-1133">Transmembrane helix</keyword>
<dbReference type="Proteomes" id="UP000054485">
    <property type="component" value="Unassembled WGS sequence"/>
</dbReference>
<dbReference type="AlphaFoldDB" id="A0A0D0BW23"/>
<dbReference type="EMBL" id="KN835150">
    <property type="protein sequence ID" value="KIK47148.1"/>
    <property type="molecule type" value="Genomic_DNA"/>
</dbReference>
<proteinExistence type="predicted"/>
<evidence type="ECO:0000256" key="1">
    <source>
        <dbReference type="SAM" id="Phobius"/>
    </source>
</evidence>
<evidence type="ECO:0000313" key="3">
    <source>
        <dbReference type="Proteomes" id="UP000054485"/>
    </source>
</evidence>
<dbReference type="InParanoid" id="A0A0D0BW23"/>
<gene>
    <name evidence="2" type="ORF">CY34DRAFT_799690</name>
</gene>
<name>A0A0D0BW23_9AGAM</name>